<evidence type="ECO:0000256" key="6">
    <source>
        <dbReference type="ARBA" id="ARBA00023125"/>
    </source>
</evidence>
<evidence type="ECO:0000313" key="11">
    <source>
        <dbReference type="EMBL" id="OMD53819.1"/>
    </source>
</evidence>
<evidence type="ECO:0000256" key="3">
    <source>
        <dbReference type="ARBA" id="ARBA00022553"/>
    </source>
</evidence>
<proteinExistence type="predicted"/>
<feature type="modified residue" description="4-aspartylphosphate" evidence="8">
    <location>
        <position position="55"/>
    </location>
</feature>
<evidence type="ECO:0000313" key="12">
    <source>
        <dbReference type="Proteomes" id="UP000187412"/>
    </source>
</evidence>
<dbReference type="SMART" id="SM00448">
    <property type="entry name" value="REC"/>
    <property type="match status" value="1"/>
</dbReference>
<dbReference type="InterPro" id="IPR011006">
    <property type="entry name" value="CheY-like_superfamily"/>
</dbReference>
<keyword evidence="6" id="KW-0238">DNA-binding</keyword>
<dbReference type="InterPro" id="IPR009057">
    <property type="entry name" value="Homeodomain-like_sf"/>
</dbReference>
<evidence type="ECO:0000256" key="2">
    <source>
        <dbReference type="ARBA" id="ARBA00022490"/>
    </source>
</evidence>
<evidence type="ECO:0000256" key="4">
    <source>
        <dbReference type="ARBA" id="ARBA00023012"/>
    </source>
</evidence>
<gene>
    <name evidence="11" type="ORF">BSK56_01340</name>
</gene>
<evidence type="ECO:0000256" key="7">
    <source>
        <dbReference type="ARBA" id="ARBA00023163"/>
    </source>
</evidence>
<dbReference type="InterPro" id="IPR018060">
    <property type="entry name" value="HTH_AraC"/>
</dbReference>
<organism evidence="11 12">
    <name type="scientific">Paenibacillus borealis</name>
    <dbReference type="NCBI Taxonomy" id="160799"/>
    <lineage>
        <taxon>Bacteria</taxon>
        <taxon>Bacillati</taxon>
        <taxon>Bacillota</taxon>
        <taxon>Bacilli</taxon>
        <taxon>Bacillales</taxon>
        <taxon>Paenibacillaceae</taxon>
        <taxon>Paenibacillus</taxon>
    </lineage>
</organism>
<dbReference type="PANTHER" id="PTHR42713">
    <property type="entry name" value="HISTIDINE KINASE-RELATED"/>
    <property type="match status" value="1"/>
</dbReference>
<keyword evidence="12" id="KW-1185">Reference proteome</keyword>
<dbReference type="InterPro" id="IPR001789">
    <property type="entry name" value="Sig_transdc_resp-reg_receiver"/>
</dbReference>
<dbReference type="CDD" id="cd17536">
    <property type="entry name" value="REC_YesN-like"/>
    <property type="match status" value="1"/>
</dbReference>
<name>A0ABX3HS80_PAEBO</name>
<keyword evidence="5" id="KW-0805">Transcription regulation</keyword>
<evidence type="ECO:0000256" key="8">
    <source>
        <dbReference type="PROSITE-ProRule" id="PRU00169"/>
    </source>
</evidence>
<dbReference type="InterPro" id="IPR051552">
    <property type="entry name" value="HptR"/>
</dbReference>
<accession>A0ABX3HS80</accession>
<dbReference type="Proteomes" id="UP000187412">
    <property type="component" value="Unassembled WGS sequence"/>
</dbReference>
<dbReference type="Pfam" id="PF00072">
    <property type="entry name" value="Response_reg"/>
    <property type="match status" value="1"/>
</dbReference>
<dbReference type="SUPFAM" id="SSF46689">
    <property type="entry name" value="Homeodomain-like"/>
    <property type="match status" value="2"/>
</dbReference>
<keyword evidence="7" id="KW-0804">Transcription</keyword>
<comment type="caution">
    <text evidence="11">The sequence shown here is derived from an EMBL/GenBank/DDBJ whole genome shotgun (WGS) entry which is preliminary data.</text>
</comment>
<dbReference type="PROSITE" id="PS50110">
    <property type="entry name" value="RESPONSE_REGULATORY"/>
    <property type="match status" value="1"/>
</dbReference>
<evidence type="ECO:0000259" key="9">
    <source>
        <dbReference type="PROSITE" id="PS01124"/>
    </source>
</evidence>
<dbReference type="SMART" id="SM00342">
    <property type="entry name" value="HTH_ARAC"/>
    <property type="match status" value="1"/>
</dbReference>
<protein>
    <recommendedName>
        <fullName evidence="13">DNA-binding response regulator</fullName>
    </recommendedName>
</protein>
<feature type="domain" description="Response regulatory" evidence="10">
    <location>
        <begin position="3"/>
        <end position="120"/>
    </location>
</feature>
<dbReference type="RefSeq" id="WP_076109001.1">
    <property type="nucleotide sequence ID" value="NZ_MPTB01000001.1"/>
</dbReference>
<reference evidence="11 12" key="1">
    <citation type="submission" date="2016-10" db="EMBL/GenBank/DDBJ databases">
        <title>Paenibacillus species isolates.</title>
        <authorList>
            <person name="Beno S.M."/>
        </authorList>
    </citation>
    <scope>NUCLEOTIDE SEQUENCE [LARGE SCALE GENOMIC DNA]</scope>
    <source>
        <strain evidence="11 12">FSL H7-0744</strain>
    </source>
</reference>
<evidence type="ECO:0000259" key="10">
    <source>
        <dbReference type="PROSITE" id="PS50110"/>
    </source>
</evidence>
<keyword evidence="4" id="KW-0902">Two-component regulatory system</keyword>
<evidence type="ECO:0000256" key="5">
    <source>
        <dbReference type="ARBA" id="ARBA00023015"/>
    </source>
</evidence>
<sequence>MLRLLIAEDELSFRQGIIQMIDWSFYDIEIVGAARDGREAMTLMREWKPEVLLTDIHMPYINGLELIQTAQEEGLSFYSILLTGYSDFNYARDAVRYGASEYLLKPCLPEDILQAILTVKEKIDKEQREGSTLQQLNQNWTKNIPLLKNQILNQWLANPPLLLGDRQKIIEEMGISLKPFKIHIGLLRIDTPDHRNDSKLYKRDMALIRYAASNILTETLLPLFHGFIEPISYGEEILWLANIPDHETDTSLKKKMEELQKNMETFLKISISIAISSVKPSLNEVHSAYAEAMEAMAGRFYKGKGGVFLFSEYNQRGLVHTSILENEELQQLEKEIKLNLENHNYEQALDHLDHWLNYIRNTSQYDKMEVNLRATIFILELQKFSQERNHAAFEWKDDLINWVEKVPSIETLGELATIMQKIIQSIVEIDSRQKPLHRTVQAALDWIIQKYNTSISLESVAKETYVSNTYLSSLFKQELGINFLDYLHQFRVEKAKELLKQNYKIYTVAKQVGYQEERHFRTTFKKWTGLTPTQYQKMIGYLEPTN</sequence>
<keyword evidence="2" id="KW-0963">Cytoplasm</keyword>
<dbReference type="PROSITE" id="PS01124">
    <property type="entry name" value="HTH_ARAC_FAMILY_2"/>
    <property type="match status" value="1"/>
</dbReference>
<evidence type="ECO:0008006" key="13">
    <source>
        <dbReference type="Google" id="ProtNLM"/>
    </source>
</evidence>
<dbReference type="EMBL" id="MPTB01000001">
    <property type="protein sequence ID" value="OMD53819.1"/>
    <property type="molecule type" value="Genomic_DNA"/>
</dbReference>
<dbReference type="Gene3D" id="1.10.10.60">
    <property type="entry name" value="Homeodomain-like"/>
    <property type="match status" value="2"/>
</dbReference>
<dbReference type="PANTHER" id="PTHR42713:SF3">
    <property type="entry name" value="TRANSCRIPTIONAL REGULATORY PROTEIN HPTR"/>
    <property type="match status" value="1"/>
</dbReference>
<dbReference type="Gene3D" id="3.40.50.2300">
    <property type="match status" value="1"/>
</dbReference>
<comment type="subcellular location">
    <subcellularLocation>
        <location evidence="1">Cytoplasm</location>
    </subcellularLocation>
</comment>
<evidence type="ECO:0000256" key="1">
    <source>
        <dbReference type="ARBA" id="ARBA00004496"/>
    </source>
</evidence>
<dbReference type="Pfam" id="PF12833">
    <property type="entry name" value="HTH_18"/>
    <property type="match status" value="1"/>
</dbReference>
<dbReference type="SUPFAM" id="SSF52172">
    <property type="entry name" value="CheY-like"/>
    <property type="match status" value="1"/>
</dbReference>
<keyword evidence="3 8" id="KW-0597">Phosphoprotein</keyword>
<feature type="domain" description="HTH araC/xylS-type" evidence="9">
    <location>
        <begin position="441"/>
        <end position="538"/>
    </location>
</feature>